<evidence type="ECO:0000313" key="3">
    <source>
        <dbReference type="Proteomes" id="UP000226437"/>
    </source>
</evidence>
<keyword evidence="3" id="KW-1185">Reference proteome</keyword>
<sequence length="135" mass="14060">MKFFTSPYMMAVATIIYMVVGTVRDAYFPSPETPVVSAPPPANSGPFLAGPPAATASPSTFITSFTSYSPEAAGHLTGHRLEPRPECEHTAPTAVLAESAPASSRDTTAYAVQDPVAPAPQQALPETSLLLVEGL</sequence>
<dbReference type="AlphaFoldDB" id="A0A2G0CHE1"/>
<feature type="region of interest" description="Disordered" evidence="1">
    <location>
        <begin position="32"/>
        <end position="51"/>
    </location>
</feature>
<dbReference type="Proteomes" id="UP000226437">
    <property type="component" value="Unassembled WGS sequence"/>
</dbReference>
<dbReference type="EMBL" id="PDLO01000002">
    <property type="protein sequence ID" value="PHK99394.1"/>
    <property type="molecule type" value="Genomic_DNA"/>
</dbReference>
<organism evidence="2 3">
    <name type="scientific">Neolewinella marina</name>
    <dbReference type="NCBI Taxonomy" id="438751"/>
    <lineage>
        <taxon>Bacteria</taxon>
        <taxon>Pseudomonadati</taxon>
        <taxon>Bacteroidota</taxon>
        <taxon>Saprospiria</taxon>
        <taxon>Saprospirales</taxon>
        <taxon>Lewinellaceae</taxon>
        <taxon>Neolewinella</taxon>
    </lineage>
</organism>
<gene>
    <name evidence="2" type="ORF">CGL56_08055</name>
</gene>
<proteinExistence type="predicted"/>
<reference evidence="2 3" key="1">
    <citation type="submission" date="2017-10" db="EMBL/GenBank/DDBJ databases">
        <title>The draft genome sequence of Lewinella marina KCTC 32374.</title>
        <authorList>
            <person name="Wang K."/>
        </authorList>
    </citation>
    <scope>NUCLEOTIDE SEQUENCE [LARGE SCALE GENOMIC DNA]</scope>
    <source>
        <strain evidence="2 3">MKG-38</strain>
    </source>
</reference>
<evidence type="ECO:0000313" key="2">
    <source>
        <dbReference type="EMBL" id="PHK99394.1"/>
    </source>
</evidence>
<evidence type="ECO:0000256" key="1">
    <source>
        <dbReference type="SAM" id="MobiDB-lite"/>
    </source>
</evidence>
<protein>
    <submittedName>
        <fullName evidence="2">Uncharacterized protein</fullName>
    </submittedName>
</protein>
<name>A0A2G0CHE1_9BACT</name>
<accession>A0A2G0CHE1</accession>
<comment type="caution">
    <text evidence="2">The sequence shown here is derived from an EMBL/GenBank/DDBJ whole genome shotgun (WGS) entry which is preliminary data.</text>
</comment>